<organism evidence="2 3">
    <name type="scientific">Aquipseudomonas alcaligenes</name>
    <name type="common">Pseudomonas alcaligenes</name>
    <dbReference type="NCBI Taxonomy" id="43263"/>
    <lineage>
        <taxon>Bacteria</taxon>
        <taxon>Pseudomonadati</taxon>
        <taxon>Pseudomonadota</taxon>
        <taxon>Gammaproteobacteria</taxon>
        <taxon>Pseudomonadales</taxon>
        <taxon>Pseudomonadaceae</taxon>
        <taxon>Aquipseudomonas</taxon>
    </lineage>
</organism>
<dbReference type="EMBL" id="SSFO01000162">
    <property type="protein sequence ID" value="TXI32119.1"/>
    <property type="molecule type" value="Genomic_DNA"/>
</dbReference>
<evidence type="ECO:0000313" key="3">
    <source>
        <dbReference type="Proteomes" id="UP000321110"/>
    </source>
</evidence>
<gene>
    <name evidence="2" type="ORF">E6Q69_09665</name>
</gene>
<reference evidence="2 3" key="1">
    <citation type="submission" date="2018-09" db="EMBL/GenBank/DDBJ databases">
        <title>Metagenome Assembled Genomes from an Advanced Water Purification Facility.</title>
        <authorList>
            <person name="Stamps B.W."/>
            <person name="Spear J.R."/>
        </authorList>
    </citation>
    <scope>NUCLEOTIDE SEQUENCE [LARGE SCALE GENOMIC DNA]</scope>
    <source>
        <strain evidence="2">Bin_52_1</strain>
    </source>
</reference>
<protein>
    <submittedName>
        <fullName evidence="2">Transporter substrate-binding domain-containing protein</fullName>
    </submittedName>
</protein>
<name>A0A5C7W482_AQUAC</name>
<dbReference type="Gene3D" id="3.40.190.10">
    <property type="entry name" value="Periplasmic binding protein-like II"/>
    <property type="match status" value="2"/>
</dbReference>
<dbReference type="Proteomes" id="UP000321110">
    <property type="component" value="Unassembled WGS sequence"/>
</dbReference>
<keyword evidence="1" id="KW-0732">Signal</keyword>
<proteinExistence type="predicted"/>
<feature type="chain" id="PRO_5023107027" evidence="1">
    <location>
        <begin position="21"/>
        <end position="242"/>
    </location>
</feature>
<dbReference type="SUPFAM" id="SSF53850">
    <property type="entry name" value="Periplasmic binding protein-like II"/>
    <property type="match status" value="1"/>
</dbReference>
<sequence length="242" mass="26939">MRRILFPALLAWLCCAGAQAAEPSVNVGYYEFPPYSWTDDDGKPRGSILALTDRLLRHAGYRGHYRSLPGARLYAALREGSVQLWPGAGGKTELAGHTYEARHAMGEFSLALYHRPDTPPPRIPDGLQGRAVIVISGYSYWKSVNDLLNDPALQISTHRTSTHASALAMLLRKRGDYLLDYQAPVEQVRKELGLSALPYTVLQSMQLRLIASRHAEGSRRLLDELDRAYEELQAAGEPLQLD</sequence>
<dbReference type="AlphaFoldDB" id="A0A5C7W482"/>
<comment type="caution">
    <text evidence="2">The sequence shown here is derived from an EMBL/GenBank/DDBJ whole genome shotgun (WGS) entry which is preliminary data.</text>
</comment>
<evidence type="ECO:0000256" key="1">
    <source>
        <dbReference type="SAM" id="SignalP"/>
    </source>
</evidence>
<accession>A0A5C7W482</accession>
<evidence type="ECO:0000313" key="2">
    <source>
        <dbReference type="EMBL" id="TXI32119.1"/>
    </source>
</evidence>
<feature type="signal peptide" evidence="1">
    <location>
        <begin position="1"/>
        <end position="20"/>
    </location>
</feature>